<proteinExistence type="predicted"/>
<dbReference type="EMBL" id="KC595277">
    <property type="protein sequence ID" value="AGK84814.1"/>
    <property type="molecule type" value="Genomic_DNA"/>
</dbReference>
<keyword evidence="1" id="KW-0732">Signal</keyword>
<dbReference type="InterPro" id="IPR036514">
    <property type="entry name" value="SGNH_hydro_sf"/>
</dbReference>
<dbReference type="Pfam" id="PF13472">
    <property type="entry name" value="Lipase_GDSL_2"/>
    <property type="match status" value="1"/>
</dbReference>
<feature type="domain" description="SGNH hydrolase-type esterase" evidence="2">
    <location>
        <begin position="63"/>
        <end position="225"/>
    </location>
</feature>
<evidence type="ECO:0000313" key="3">
    <source>
        <dbReference type="EMBL" id="AGK84814.1"/>
    </source>
</evidence>
<dbReference type="GO" id="GO:0004622">
    <property type="term" value="F:phosphatidylcholine lysophospholipase activity"/>
    <property type="evidence" value="ECO:0007669"/>
    <property type="project" value="TreeGrafter"/>
</dbReference>
<accession>R4JC30</accession>
<gene>
    <name evidence="3" type="ORF">metaSSY_00600</name>
</gene>
<name>R4JC30_9BACT</name>
<dbReference type="AlphaFoldDB" id="R4JC30"/>
<dbReference type="InterPro" id="IPR051532">
    <property type="entry name" value="Ester_Hydrolysis_Enzymes"/>
</dbReference>
<sequence>MTGHSSSINSSPILRLGKNAMAGMLMAAISLALSANADARSEYWQQKVTLFNILPIEEGDIVFLGNSITDGGEFAELFHNPKIKNRGINSDVISGVRERLYQVTDHNPSKIFLLIGINDISHGHSVEKLAADYETLVKEIRQQSPKSVLYVQSIMPINNDFGRYKNLRGKERTIKELNARLKDIARQNNATFIDLTPALSDQATGKLRKDFTNDGLHLLGKGYKAWAEAISPMISE</sequence>
<dbReference type="PANTHER" id="PTHR30383:SF5">
    <property type="entry name" value="SGNH HYDROLASE-TYPE ESTERASE DOMAIN-CONTAINING PROTEIN"/>
    <property type="match status" value="1"/>
</dbReference>
<feature type="chain" id="PRO_5004367163" description="SGNH hydrolase-type esterase domain-containing protein" evidence="1">
    <location>
        <begin position="38"/>
        <end position="236"/>
    </location>
</feature>
<reference evidence="3" key="1">
    <citation type="journal article" date="2013" name="Appl. Environ. Microbiol.">
        <title>Functional screening of a metagenomic library reveals operons responsible for enhanced intestinal colonization by gut commensal microbes.</title>
        <authorList>
            <person name="Yoon M.Y."/>
            <person name="Lee K.M."/>
            <person name="Yoon Y."/>
            <person name="Go J."/>
            <person name="Park Y."/>
            <person name="Cho Y.J."/>
            <person name="Tannock G.W."/>
            <person name="Yoon S.S."/>
        </authorList>
    </citation>
    <scope>NUCLEOTIDE SEQUENCE</scope>
</reference>
<evidence type="ECO:0000259" key="2">
    <source>
        <dbReference type="Pfam" id="PF13472"/>
    </source>
</evidence>
<organism evidence="3">
    <name type="scientific">uncultured bacterium BAC25G1</name>
    <dbReference type="NCBI Taxonomy" id="1329523"/>
    <lineage>
        <taxon>Bacteria</taxon>
        <taxon>environmental samples</taxon>
    </lineage>
</organism>
<dbReference type="SUPFAM" id="SSF52266">
    <property type="entry name" value="SGNH hydrolase"/>
    <property type="match status" value="1"/>
</dbReference>
<dbReference type="PANTHER" id="PTHR30383">
    <property type="entry name" value="THIOESTERASE 1/PROTEASE 1/LYSOPHOSPHOLIPASE L1"/>
    <property type="match status" value="1"/>
</dbReference>
<dbReference type="Gene3D" id="3.40.50.1110">
    <property type="entry name" value="SGNH hydrolase"/>
    <property type="match status" value="1"/>
</dbReference>
<evidence type="ECO:0000256" key="1">
    <source>
        <dbReference type="SAM" id="SignalP"/>
    </source>
</evidence>
<feature type="signal peptide" evidence="1">
    <location>
        <begin position="1"/>
        <end position="37"/>
    </location>
</feature>
<dbReference type="InterPro" id="IPR013830">
    <property type="entry name" value="SGNH_hydro"/>
</dbReference>
<protein>
    <recommendedName>
        <fullName evidence="2">SGNH hydrolase-type esterase domain-containing protein</fullName>
    </recommendedName>
</protein>